<evidence type="ECO:0000256" key="1">
    <source>
        <dbReference type="SAM" id="Phobius"/>
    </source>
</evidence>
<name>A0A7S4IRJ5_9STRA</name>
<dbReference type="EMBL" id="HBKQ01021305">
    <property type="protein sequence ID" value="CAE2237478.1"/>
    <property type="molecule type" value="Transcribed_RNA"/>
</dbReference>
<accession>A0A7S4IRJ5</accession>
<keyword evidence="1" id="KW-0472">Membrane</keyword>
<keyword evidence="1" id="KW-0812">Transmembrane</keyword>
<protein>
    <submittedName>
        <fullName evidence="2">Uncharacterized protein</fullName>
    </submittedName>
</protein>
<proteinExistence type="predicted"/>
<feature type="transmembrane region" description="Helical" evidence="1">
    <location>
        <begin position="46"/>
        <end position="63"/>
    </location>
</feature>
<evidence type="ECO:0000313" key="2">
    <source>
        <dbReference type="EMBL" id="CAE2237478.1"/>
    </source>
</evidence>
<dbReference type="AlphaFoldDB" id="A0A7S4IRJ5"/>
<keyword evidence="1" id="KW-1133">Transmembrane helix</keyword>
<reference evidence="2" key="1">
    <citation type="submission" date="2021-01" db="EMBL/GenBank/DDBJ databases">
        <authorList>
            <person name="Corre E."/>
            <person name="Pelletier E."/>
            <person name="Niang G."/>
            <person name="Scheremetjew M."/>
            <person name="Finn R."/>
            <person name="Kale V."/>
            <person name="Holt S."/>
            <person name="Cochrane G."/>
            <person name="Meng A."/>
            <person name="Brown T."/>
            <person name="Cohen L."/>
        </authorList>
    </citation>
    <scope>NUCLEOTIDE SEQUENCE</scope>
    <source>
        <strain evidence="2">Isolate 1302-5</strain>
    </source>
</reference>
<sequence length="714" mass="79415">MAGSDGIITEGGEMEALVDKMGGTTTASPLERLSSYSGKQYRRGQIFFLLLLFACSFVLISRYEEIGEWFSVHEEDVETKEYDPEGARKRSNWGMPDLKLPSAVSSVTDRIKGDVGAVGGINTEGRRSLPEIIDSLSKARMRIDEMIKSDYGEYSFIFSRDQTMKKTGISWPSGISLTRLKRRMKRKIIESQLRGDGEESVEFTWATAGHSAAAAHGDLLEQSYDTQMQLAADVAFDAVDVTFKVKHYGMGSAASLELGFCQDEVYGLDMDVLLWDFGMTDGRNLWYYHLWVDQAGLHPTFPILFAHDERRQGIHEGCEKRGQGAFSILGRGLPRSLFPNSETFPNVSSLPRAVKNFMCSGQAEQSGICKEEKFDTKECDCRGKVSWHPGWKDHLFMGRFLAMFLVENLVDAVNEMHERELSLVSGGNNTSSLTEPPSLSHDYLNQLLAEDKADRQLFLSSVVTTDFGDGRLIGEGNWKKILRSNPICHSMRLPNQARFDGIMDGVVATEAAPGGYYSGVDQHYKWDTLPKPGPPSDTDAPKSAIAGLRRPWMVSIDQEMRKPMKYYGYDHGCNRTVSQDFRDGFVVRHEDDWMGDVYPSDAEVEAFSRGKNEREGFIIMCDTQCLFTSCNPGGQRWGISQIGLPEKNGNITISIDGTPTAGAVPISAGCFFLVGEGNNPNWGPGTKDGRRGQYEIKFKVPRPGSMIVSSLIVI</sequence>
<organism evidence="2">
    <name type="scientific">Odontella aurita</name>
    <dbReference type="NCBI Taxonomy" id="265563"/>
    <lineage>
        <taxon>Eukaryota</taxon>
        <taxon>Sar</taxon>
        <taxon>Stramenopiles</taxon>
        <taxon>Ochrophyta</taxon>
        <taxon>Bacillariophyta</taxon>
        <taxon>Mediophyceae</taxon>
        <taxon>Biddulphiophycidae</taxon>
        <taxon>Eupodiscales</taxon>
        <taxon>Odontellaceae</taxon>
        <taxon>Odontella</taxon>
    </lineage>
</organism>
<gene>
    <name evidence="2" type="ORF">OAUR00152_LOCUS14443</name>
</gene>